<evidence type="ECO:0000313" key="4">
    <source>
        <dbReference type="EMBL" id="AKV75907.1"/>
    </source>
</evidence>
<dbReference type="Proteomes" id="UP000061362">
    <property type="component" value="Chromosome"/>
</dbReference>
<evidence type="ECO:0000313" key="7">
    <source>
        <dbReference type="EMBL" id="AKV82650.1"/>
    </source>
</evidence>
<dbReference type="PROSITE" id="PS51379">
    <property type="entry name" value="4FE4S_FER_2"/>
    <property type="match status" value="2"/>
</dbReference>
<dbReference type="AlphaFoldDB" id="A0A088E358"/>
<gene>
    <name evidence="2" type="ORF">HA72_0544</name>
    <name evidence="3" type="ORF">MsedA_0555</name>
    <name evidence="4" type="ORF">MsedB_0555</name>
    <name evidence="5" type="ORF">MsedC_0554</name>
    <name evidence="6" type="ORF">MsedD_0555</name>
    <name evidence="7" type="ORF">MsedE_0555</name>
</gene>
<dbReference type="Proteomes" id="UP000062475">
    <property type="component" value="Chromosome"/>
</dbReference>
<evidence type="ECO:0000313" key="2">
    <source>
        <dbReference type="EMBL" id="AIM26706.1"/>
    </source>
</evidence>
<dbReference type="EMBL" id="CP012174">
    <property type="protein sequence ID" value="AKV78158.1"/>
    <property type="molecule type" value="Genomic_DNA"/>
</dbReference>
<organism evidence="2 8">
    <name type="scientific">Metallosphaera sedula</name>
    <dbReference type="NCBI Taxonomy" id="43687"/>
    <lineage>
        <taxon>Archaea</taxon>
        <taxon>Thermoproteota</taxon>
        <taxon>Thermoprotei</taxon>
        <taxon>Sulfolobales</taxon>
        <taxon>Sulfolobaceae</taxon>
        <taxon>Metallosphaera</taxon>
    </lineage>
</organism>
<dbReference type="PROSITE" id="PS00198">
    <property type="entry name" value="4FE4S_FER_1"/>
    <property type="match status" value="1"/>
</dbReference>
<dbReference type="EMBL" id="CP012175">
    <property type="protein sequence ID" value="AKV80403.1"/>
    <property type="molecule type" value="Genomic_DNA"/>
</dbReference>
<dbReference type="Proteomes" id="UP000062398">
    <property type="component" value="Chromosome"/>
</dbReference>
<dbReference type="Proteomes" id="UP000029084">
    <property type="component" value="Chromosome"/>
</dbReference>
<dbReference type="SUPFAM" id="SSF46548">
    <property type="entry name" value="alpha-helical ferredoxin"/>
    <property type="match status" value="1"/>
</dbReference>
<evidence type="ECO:0000313" key="11">
    <source>
        <dbReference type="Proteomes" id="UP000062398"/>
    </source>
</evidence>
<dbReference type="Proteomes" id="UP000068832">
    <property type="component" value="Chromosome"/>
</dbReference>
<dbReference type="InterPro" id="IPR017900">
    <property type="entry name" value="4Fe4S_Fe_S_CS"/>
</dbReference>
<evidence type="ECO:0000313" key="6">
    <source>
        <dbReference type="EMBL" id="AKV80403.1"/>
    </source>
</evidence>
<dbReference type="GeneID" id="91754994"/>
<dbReference type="EMBL" id="CP008822">
    <property type="protein sequence ID" value="AIM26706.1"/>
    <property type="molecule type" value="Genomic_DNA"/>
</dbReference>
<evidence type="ECO:0000313" key="9">
    <source>
        <dbReference type="Proteomes" id="UP000056255"/>
    </source>
</evidence>
<dbReference type="EMBL" id="CP012172">
    <property type="protein sequence ID" value="AKV73667.1"/>
    <property type="molecule type" value="Genomic_DNA"/>
</dbReference>
<proteinExistence type="predicted"/>
<evidence type="ECO:0000313" key="5">
    <source>
        <dbReference type="EMBL" id="AKV78158.1"/>
    </source>
</evidence>
<dbReference type="RefSeq" id="WP_012020507.1">
    <property type="nucleotide sequence ID" value="NZ_CP008822.1"/>
</dbReference>
<dbReference type="GO" id="GO:0016491">
    <property type="term" value="F:oxidoreductase activity"/>
    <property type="evidence" value="ECO:0007669"/>
    <property type="project" value="UniProtKB-ARBA"/>
</dbReference>
<evidence type="ECO:0000313" key="3">
    <source>
        <dbReference type="EMBL" id="AKV73667.1"/>
    </source>
</evidence>
<dbReference type="PATRIC" id="fig|43687.5.peg.558"/>
<dbReference type="EMBL" id="CP012173">
    <property type="protein sequence ID" value="AKV75907.1"/>
    <property type="molecule type" value="Genomic_DNA"/>
</dbReference>
<dbReference type="Proteomes" id="UP000056255">
    <property type="component" value="Chromosome"/>
</dbReference>
<evidence type="ECO:0000313" key="8">
    <source>
        <dbReference type="Proteomes" id="UP000029084"/>
    </source>
</evidence>
<feature type="domain" description="4Fe-4S ferredoxin-type" evidence="1">
    <location>
        <begin position="313"/>
        <end position="341"/>
    </location>
</feature>
<accession>A0A088E358</accession>
<evidence type="ECO:0000259" key="1">
    <source>
        <dbReference type="PROSITE" id="PS51379"/>
    </source>
</evidence>
<evidence type="ECO:0000313" key="10">
    <source>
        <dbReference type="Proteomes" id="UP000061362"/>
    </source>
</evidence>
<dbReference type="EMBL" id="CP012176">
    <property type="protein sequence ID" value="AKV82650.1"/>
    <property type="molecule type" value="Genomic_DNA"/>
</dbReference>
<name>A0A088E358_9CREN</name>
<reference evidence="10 11" key="2">
    <citation type="journal article" date="2015" name="Genome Announc.">
        <title>Complete Genome Sequences of Evolved Arsenate-Resistant Metallosphaera sedula Strains.</title>
        <authorList>
            <person name="Ai C."/>
            <person name="McCarthy S."/>
            <person name="Schackwitz W."/>
            <person name="Martin J."/>
            <person name="Lipzen A."/>
            <person name="Blum P."/>
        </authorList>
    </citation>
    <scope>NUCLEOTIDE SEQUENCE [LARGE SCALE GENOMIC DNA]</scope>
    <source>
        <strain evidence="5 11">ARS120-1</strain>
        <strain evidence="6 10">ARS120-2</strain>
        <strain evidence="3 13">ARS50-1</strain>
        <strain evidence="4 12">ARS50-2</strain>
    </source>
</reference>
<evidence type="ECO:0000313" key="12">
    <source>
        <dbReference type="Proteomes" id="UP000062475"/>
    </source>
</evidence>
<reference evidence="2 8" key="1">
    <citation type="journal article" date="2014" name="J. Bacteriol.">
        <title>Role of an Archaeal PitA Transporter in the Copper and Arsenic Resistance of Metallosphaera sedula, an Extreme Thermoacidophile.</title>
        <authorList>
            <person name="McCarthy S."/>
            <person name="Ai C."/>
            <person name="Wheaton G."/>
            <person name="Tevatia R."/>
            <person name="Eckrich V."/>
            <person name="Kelly R."/>
            <person name="Blum P."/>
        </authorList>
    </citation>
    <scope>NUCLEOTIDE SEQUENCE [LARGE SCALE GENOMIC DNA]</scope>
    <source>
        <strain evidence="2 8">CuR1</strain>
    </source>
</reference>
<dbReference type="OMA" id="TPRYEYF"/>
<dbReference type="Gene3D" id="3.30.70.20">
    <property type="match status" value="1"/>
</dbReference>
<dbReference type="OrthoDB" id="42878at2157"/>
<reference evidence="7 9" key="3">
    <citation type="submission" date="2015-07" db="EMBL/GenBank/DDBJ databases">
        <title>Physiological, transcriptional responses and genome re-sequencing of acid resistant extremely thermoacidophilic Metallosphaera sedula SARC-M1.</title>
        <authorList>
            <person name="Ai C."/>
            <person name="McCarthy S."/>
            <person name="Eckrich V."/>
            <person name="Rudrappa D."/>
            <person name="Qiu G."/>
            <person name="Blum P."/>
        </authorList>
    </citation>
    <scope>NUCLEOTIDE SEQUENCE [LARGE SCALE GENOMIC DNA]</scope>
    <source>
        <strain evidence="7 9">SARC-M1</strain>
    </source>
</reference>
<sequence>MPGVIYSALSRTKRGAQPKKVIRVTGVQDLLSGGTPRYEYFRGEQGDIILDLVDQRGVEDLGDRVRVLPGTPWSDLLKYNIEVFGLEEASVGGSVHFEDAGFGFNEFGPIRRRVEVEAVMNGEEYRGLFRGGIISAVIIRKDPRPLSYMKLERSFDFVINRVKYWFSTGIPPFRDITVMKKGNSSILQVAFPLARQELLRDKLEDMSPSRPYSFSMGNYRFRYFGSVKTMDLDYSIFPDVEELILFIRKDVTKFVALSNKPLDLSSLTLDPFSDENSQDLFSGCILCGKCVSVCPHVAQRGDKDYSPLGFFVSGMSKEYANCHLCGRCDDVCPVSLDIVPKLREKATFRNVSLDLSLSLPSRKSIVITPISRDLMESAIKVIGFFYGQGIKLGLLTLNISLDELIRGKELKLPEGVEELYVLTPEERLYLLSSKPKSVTDVNFLFDVLPNEIKSRILGKKVHKTCMYKGNVNGDERCSFAFLEMLNGEPSIKSPVSSQVTLCPLASKKLGIPSYVDELGDVKEEDVDKLVEEISGLLDKNKAILEDLTWYEGLDDNMRVDFVKGLLRNFVTGKDPATAIKIYVKLVQENALNDDEIKSILMEEIKKTFSD</sequence>
<protein>
    <submittedName>
        <fullName evidence="2 3">4Fe-4S ferredoxin</fullName>
    </submittedName>
</protein>
<dbReference type="Pfam" id="PF13183">
    <property type="entry name" value="Fer4_8"/>
    <property type="match status" value="1"/>
</dbReference>
<feature type="domain" description="4Fe-4S ferredoxin-type" evidence="1">
    <location>
        <begin position="274"/>
        <end position="304"/>
    </location>
</feature>
<dbReference type="InterPro" id="IPR017896">
    <property type="entry name" value="4Fe4S_Fe-S-bd"/>
</dbReference>
<evidence type="ECO:0000313" key="13">
    <source>
        <dbReference type="Proteomes" id="UP000068832"/>
    </source>
</evidence>